<dbReference type="RefSeq" id="WP_344776223.1">
    <property type="nucleotide sequence ID" value="NZ_BAABAH010000009.1"/>
</dbReference>
<dbReference type="Proteomes" id="UP001501821">
    <property type="component" value="Unassembled WGS sequence"/>
</dbReference>
<comment type="caution">
    <text evidence="2">The sequence shown here is derived from an EMBL/GenBank/DDBJ whole genome shotgun (WGS) entry which is preliminary data.</text>
</comment>
<accession>A0ABP7IQG4</accession>
<proteinExistence type="predicted"/>
<name>A0ABP7IQG4_9ACTN</name>
<gene>
    <name evidence="2" type="ORF">GCM10022242_26820</name>
</gene>
<feature type="chain" id="PRO_5047358574" evidence="1">
    <location>
        <begin position="30"/>
        <end position="42"/>
    </location>
</feature>
<sequence length="42" mass="4211">MKKFRITLSATALALAAVLALGAAAPADAAQQVQNVRPVGCC</sequence>
<keyword evidence="3" id="KW-1185">Reference proteome</keyword>
<evidence type="ECO:0000313" key="3">
    <source>
        <dbReference type="Proteomes" id="UP001501821"/>
    </source>
</evidence>
<protein>
    <submittedName>
        <fullName evidence="2">Uncharacterized protein</fullName>
    </submittedName>
</protein>
<organism evidence="2 3">
    <name type="scientific">Nocardioides panacisoli</name>
    <dbReference type="NCBI Taxonomy" id="627624"/>
    <lineage>
        <taxon>Bacteria</taxon>
        <taxon>Bacillati</taxon>
        <taxon>Actinomycetota</taxon>
        <taxon>Actinomycetes</taxon>
        <taxon>Propionibacteriales</taxon>
        <taxon>Nocardioidaceae</taxon>
        <taxon>Nocardioides</taxon>
    </lineage>
</organism>
<keyword evidence="1" id="KW-0732">Signal</keyword>
<reference evidence="3" key="1">
    <citation type="journal article" date="2019" name="Int. J. Syst. Evol. Microbiol.">
        <title>The Global Catalogue of Microorganisms (GCM) 10K type strain sequencing project: providing services to taxonomists for standard genome sequencing and annotation.</title>
        <authorList>
            <consortium name="The Broad Institute Genomics Platform"/>
            <consortium name="The Broad Institute Genome Sequencing Center for Infectious Disease"/>
            <person name="Wu L."/>
            <person name="Ma J."/>
        </authorList>
    </citation>
    <scope>NUCLEOTIDE SEQUENCE [LARGE SCALE GENOMIC DNA]</scope>
    <source>
        <strain evidence="3">JCM 16953</strain>
    </source>
</reference>
<dbReference type="EMBL" id="BAABAH010000009">
    <property type="protein sequence ID" value="GAA3823997.1"/>
    <property type="molecule type" value="Genomic_DNA"/>
</dbReference>
<evidence type="ECO:0000313" key="2">
    <source>
        <dbReference type="EMBL" id="GAA3823997.1"/>
    </source>
</evidence>
<feature type="signal peptide" evidence="1">
    <location>
        <begin position="1"/>
        <end position="29"/>
    </location>
</feature>
<evidence type="ECO:0000256" key="1">
    <source>
        <dbReference type="SAM" id="SignalP"/>
    </source>
</evidence>